<dbReference type="PROSITE" id="PS51318">
    <property type="entry name" value="TAT"/>
    <property type="match status" value="1"/>
</dbReference>
<dbReference type="STRING" id="225849.swp_4565"/>
<sequence length="218" mass="24062">MSRKPIMVKTMLHNETDSSEQLHRRRFLKGLSALVGSFAAGQFIFGNGLSVAQAYEIVPGGIQGKGQILTALQLEQLAQVCRQVLPRTETPSAADVDCHGFIDNQLAHCYEAREQLRVIATLNNLNSAAKNQYQLMFTAVSDTQQVQLLNAIDTGQPSFNKSQTNDFKFLKSLICFGYYTSEVGATKELRFDPIPNGYKGTVALGEDDSNWGSQGLFY</sequence>
<gene>
    <name evidence="1" type="ordered locus">swp_4565</name>
</gene>
<evidence type="ECO:0000313" key="2">
    <source>
        <dbReference type="Proteomes" id="UP000000753"/>
    </source>
</evidence>
<accession>B8CUL5</accession>
<dbReference type="KEGG" id="swp:swp_4565"/>
<keyword evidence="2" id="KW-1185">Reference proteome</keyword>
<name>B8CUL5_SHEPW</name>
<organism evidence="1 2">
    <name type="scientific">Shewanella piezotolerans (strain WP3 / JCM 13877)</name>
    <dbReference type="NCBI Taxonomy" id="225849"/>
    <lineage>
        <taxon>Bacteria</taxon>
        <taxon>Pseudomonadati</taxon>
        <taxon>Pseudomonadota</taxon>
        <taxon>Gammaproteobacteria</taxon>
        <taxon>Alteromonadales</taxon>
        <taxon>Shewanellaceae</taxon>
        <taxon>Shewanella</taxon>
    </lineage>
</organism>
<proteinExistence type="predicted"/>
<dbReference type="OrthoDB" id="6385145at2"/>
<reference evidence="1 2" key="1">
    <citation type="journal article" date="2008" name="PLoS ONE">
        <title>Environmental adaptation: genomic analysis of the piezotolerant and psychrotolerant deep-sea iron reducing bacterium Shewanella piezotolerans WP3.</title>
        <authorList>
            <person name="Wang F."/>
            <person name="Wang J."/>
            <person name="Jian H."/>
            <person name="Zhang B."/>
            <person name="Li S."/>
            <person name="Wang F."/>
            <person name="Zeng X."/>
            <person name="Gao L."/>
            <person name="Bartlett D.H."/>
            <person name="Yu J."/>
            <person name="Hu S."/>
            <person name="Xiao X."/>
        </authorList>
    </citation>
    <scope>NUCLEOTIDE SEQUENCE [LARGE SCALE GENOMIC DNA]</scope>
    <source>
        <strain evidence="2">WP3 / JCM 13877</strain>
    </source>
</reference>
<dbReference type="InterPro" id="IPR006311">
    <property type="entry name" value="TAT_signal"/>
</dbReference>
<dbReference type="eggNOG" id="ENOG5032X28">
    <property type="taxonomic scope" value="Bacteria"/>
</dbReference>
<dbReference type="AlphaFoldDB" id="B8CUL5"/>
<evidence type="ECO:0008006" key="3">
    <source>
        <dbReference type="Google" id="ProtNLM"/>
    </source>
</evidence>
<dbReference type="EMBL" id="CP000472">
    <property type="protein sequence ID" value="ACJ31207.1"/>
    <property type="molecule type" value="Genomic_DNA"/>
</dbReference>
<protein>
    <recommendedName>
        <fullName evidence="3">Twin-arginine translocation pathway signal</fullName>
    </recommendedName>
</protein>
<dbReference type="Proteomes" id="UP000000753">
    <property type="component" value="Chromosome"/>
</dbReference>
<dbReference type="InterPro" id="IPR027056">
    <property type="entry name" value="Gluconate_2DH_su3"/>
</dbReference>
<dbReference type="Pfam" id="PF13618">
    <property type="entry name" value="Gluconate_2-dh3"/>
    <property type="match status" value="1"/>
</dbReference>
<evidence type="ECO:0000313" key="1">
    <source>
        <dbReference type="EMBL" id="ACJ31207.1"/>
    </source>
</evidence>
<dbReference type="HOGENOM" id="CLU_089930_0_0_6"/>